<gene>
    <name evidence="5" type="ORF">HBA54_12750</name>
</gene>
<evidence type="ECO:0000256" key="2">
    <source>
        <dbReference type="ARBA" id="ARBA00005709"/>
    </source>
</evidence>
<sequence length="306" mass="33590">MFRVADFAQYQLTMSYTMRTQGQVAERQIEMASGYRAQQYSAISSDASELVNIERSVARSTQFNRNIDQALTRLGIMESSVAIMVQRSTEVLAIMSSAISGENINDVPLQEFSATFLAEMESLLNTQHEDRYLFAGSQTDGAAADLSDAAYTPQAGLPGVFNVDTGYYQGDNVTLTVRTDETFETDYGITADEPAFEEMLRALSYMDYAGANLDVTVLEEAYTMMKSAVDGLSDVRGRIGASSKVLEAASGGHDDYLTYAGNLVSVLEEVDIAEVTTRLARDEVQLQGSYLSLSRISQLSLLNYLR</sequence>
<dbReference type="InterPro" id="IPR046358">
    <property type="entry name" value="Flagellin_C"/>
</dbReference>
<feature type="domain" description="Flagellin C-terminal" evidence="4">
    <location>
        <begin position="224"/>
        <end position="305"/>
    </location>
</feature>
<evidence type="ECO:0000313" key="6">
    <source>
        <dbReference type="Proteomes" id="UP000761264"/>
    </source>
</evidence>
<dbReference type="SUPFAM" id="SSF64518">
    <property type="entry name" value="Phase 1 flagellin"/>
    <property type="match status" value="1"/>
</dbReference>
<dbReference type="PANTHER" id="PTHR42792:SF1">
    <property type="entry name" value="FLAGELLAR HOOK-ASSOCIATED PROTEIN 3"/>
    <property type="match status" value="1"/>
</dbReference>
<organism evidence="5 6">
    <name type="scientific">Pelagibius litoralis</name>
    <dbReference type="NCBI Taxonomy" id="374515"/>
    <lineage>
        <taxon>Bacteria</taxon>
        <taxon>Pseudomonadati</taxon>
        <taxon>Pseudomonadota</taxon>
        <taxon>Alphaproteobacteria</taxon>
        <taxon>Rhodospirillales</taxon>
        <taxon>Rhodovibrionaceae</taxon>
        <taxon>Pelagibius</taxon>
    </lineage>
</organism>
<evidence type="ECO:0000256" key="3">
    <source>
        <dbReference type="ARBA" id="ARBA00023143"/>
    </source>
</evidence>
<dbReference type="Pfam" id="PF00700">
    <property type="entry name" value="Flagellin_C"/>
    <property type="match status" value="1"/>
</dbReference>
<comment type="similarity">
    <text evidence="2">Belongs to the bacterial flagellin family.</text>
</comment>
<evidence type="ECO:0000259" key="4">
    <source>
        <dbReference type="Pfam" id="PF00700"/>
    </source>
</evidence>
<protein>
    <recommendedName>
        <fullName evidence="4">Flagellin C-terminal domain-containing protein</fullName>
    </recommendedName>
</protein>
<evidence type="ECO:0000313" key="5">
    <source>
        <dbReference type="EMBL" id="NIA69462.1"/>
    </source>
</evidence>
<dbReference type="PANTHER" id="PTHR42792">
    <property type="entry name" value="FLAGELLIN"/>
    <property type="match status" value="1"/>
</dbReference>
<dbReference type="Proteomes" id="UP000761264">
    <property type="component" value="Unassembled WGS sequence"/>
</dbReference>
<dbReference type="GO" id="GO:0009288">
    <property type="term" value="C:bacterial-type flagellum"/>
    <property type="evidence" value="ECO:0007669"/>
    <property type="project" value="UniProtKB-SubCell"/>
</dbReference>
<dbReference type="Gene3D" id="1.20.1330.10">
    <property type="entry name" value="f41 fragment of flagellin, N-terminal domain"/>
    <property type="match status" value="1"/>
</dbReference>
<comment type="subcellular location">
    <subcellularLocation>
        <location evidence="1">Bacterial flagellum</location>
    </subcellularLocation>
</comment>
<keyword evidence="6" id="KW-1185">Reference proteome</keyword>
<dbReference type="EMBL" id="JAAQPH010000009">
    <property type="protein sequence ID" value="NIA69462.1"/>
    <property type="molecule type" value="Genomic_DNA"/>
</dbReference>
<proteinExistence type="inferred from homology"/>
<reference evidence="5" key="1">
    <citation type="submission" date="2020-03" db="EMBL/GenBank/DDBJ databases">
        <title>Genome of Pelagibius litoralis DSM 21314T.</title>
        <authorList>
            <person name="Wang G."/>
        </authorList>
    </citation>
    <scope>NUCLEOTIDE SEQUENCE</scope>
    <source>
        <strain evidence="5">DSM 21314</strain>
    </source>
</reference>
<keyword evidence="3" id="KW-0975">Bacterial flagellum</keyword>
<dbReference type="GO" id="GO:0005198">
    <property type="term" value="F:structural molecule activity"/>
    <property type="evidence" value="ECO:0007669"/>
    <property type="project" value="InterPro"/>
</dbReference>
<dbReference type="RefSeq" id="WP_167225104.1">
    <property type="nucleotide sequence ID" value="NZ_JAAQPH010000009.1"/>
</dbReference>
<dbReference type="InterPro" id="IPR001492">
    <property type="entry name" value="Flagellin"/>
</dbReference>
<accession>A0A967K8U1</accession>
<name>A0A967K8U1_9PROT</name>
<comment type="caution">
    <text evidence="5">The sequence shown here is derived from an EMBL/GenBank/DDBJ whole genome shotgun (WGS) entry which is preliminary data.</text>
</comment>
<evidence type="ECO:0000256" key="1">
    <source>
        <dbReference type="ARBA" id="ARBA00004365"/>
    </source>
</evidence>
<dbReference type="AlphaFoldDB" id="A0A967K8U1"/>